<proteinExistence type="predicted"/>
<sequence>MSSFEADVRQILDEKFIEKAKNLKKSGHIFNPIFYLFFTRLVELSAIFRNIVLPNRYEIEELFAMRKDFLQIDYRTLVEIIRRAWVYERSRGAEFSFSKNADDMLYLLYRMGRIQKELDAVILKHAEWKKEKLVELYVNLLRILLEIDDEINKSIGLF</sequence>
<protein>
    <submittedName>
        <fullName evidence="1">Uncharacterized protein</fullName>
    </submittedName>
</protein>
<evidence type="ECO:0000313" key="1">
    <source>
        <dbReference type="EMBL" id="HEH34976.1"/>
    </source>
</evidence>
<organism evidence="1">
    <name type="scientific">Archaeoglobus fulgidus</name>
    <dbReference type="NCBI Taxonomy" id="2234"/>
    <lineage>
        <taxon>Archaea</taxon>
        <taxon>Methanobacteriati</taxon>
        <taxon>Methanobacteriota</taxon>
        <taxon>Archaeoglobi</taxon>
        <taxon>Archaeoglobales</taxon>
        <taxon>Archaeoglobaceae</taxon>
        <taxon>Archaeoglobus</taxon>
    </lineage>
</organism>
<dbReference type="EMBL" id="DSLA01000036">
    <property type="protein sequence ID" value="HEH34976.1"/>
    <property type="molecule type" value="Genomic_DNA"/>
</dbReference>
<gene>
    <name evidence="1" type="ORF">ENP88_02230</name>
</gene>
<accession>A0A7J2TIF3</accession>
<name>A0A7J2TIF3_ARCFL</name>
<dbReference type="AlphaFoldDB" id="A0A7J2TIF3"/>
<reference evidence="1" key="1">
    <citation type="journal article" date="2020" name="mSystems">
        <title>Genome- and Community-Level Interaction Insights into Carbon Utilization and Element Cycling Functions of Hydrothermarchaeota in Hydrothermal Sediment.</title>
        <authorList>
            <person name="Zhou Z."/>
            <person name="Liu Y."/>
            <person name="Xu W."/>
            <person name="Pan J."/>
            <person name="Luo Z.H."/>
            <person name="Li M."/>
        </authorList>
    </citation>
    <scope>NUCLEOTIDE SEQUENCE [LARGE SCALE GENOMIC DNA]</scope>
    <source>
        <strain evidence="1">SpSt-26</strain>
    </source>
</reference>
<comment type="caution">
    <text evidence="1">The sequence shown here is derived from an EMBL/GenBank/DDBJ whole genome shotgun (WGS) entry which is preliminary data.</text>
</comment>